<reference evidence="3 4" key="1">
    <citation type="submission" date="2023-03" db="EMBL/GenBank/DDBJ databases">
        <authorList>
            <person name="Pearce D."/>
        </authorList>
    </citation>
    <scope>NUCLEOTIDE SEQUENCE [LARGE SCALE GENOMIC DNA]</scope>
    <source>
        <strain evidence="3">Msz</strain>
    </source>
</reference>
<evidence type="ECO:0000259" key="2">
    <source>
        <dbReference type="PROSITE" id="PS01148"/>
    </source>
</evidence>
<feature type="domain" description="UPF0033" evidence="2">
    <location>
        <begin position="7"/>
        <end position="31"/>
    </location>
</feature>
<comment type="similarity">
    <text evidence="1">Belongs to the sulfur carrier protein TusA family.</text>
</comment>
<dbReference type="InterPro" id="IPR036868">
    <property type="entry name" value="TusA-like_sf"/>
</dbReference>
<dbReference type="PROSITE" id="PS01148">
    <property type="entry name" value="UPF0033"/>
    <property type="match status" value="1"/>
</dbReference>
<proteinExistence type="inferred from homology"/>
<evidence type="ECO:0000313" key="3">
    <source>
        <dbReference type="EMBL" id="CAI8957191.1"/>
    </source>
</evidence>
<dbReference type="Gene3D" id="3.30.110.40">
    <property type="entry name" value="TusA-like domain"/>
    <property type="match status" value="1"/>
</dbReference>
<accession>A0ABM9I8H6</accession>
<protein>
    <submittedName>
        <fullName evidence="3">Sulfur carrier protein TusA</fullName>
    </submittedName>
</protein>
<dbReference type="CDD" id="cd00291">
    <property type="entry name" value="SirA_YedF_YeeD"/>
    <property type="match status" value="1"/>
</dbReference>
<sequence>MQADLEIDTSGLMCPLPLLRLKKALQTMDAGQVVRVLATDPASVIDFGVFLEQAGHQMLEHKKDESGVFCYLIRKV</sequence>
<dbReference type="InterPro" id="IPR001455">
    <property type="entry name" value="TusA-like"/>
</dbReference>
<evidence type="ECO:0000313" key="4">
    <source>
        <dbReference type="Proteomes" id="UP001162030"/>
    </source>
</evidence>
<keyword evidence="4" id="KW-1185">Reference proteome</keyword>
<dbReference type="PANTHER" id="PTHR33279">
    <property type="entry name" value="SULFUR CARRIER PROTEIN YEDF-RELATED"/>
    <property type="match status" value="1"/>
</dbReference>
<dbReference type="EMBL" id="OX458333">
    <property type="protein sequence ID" value="CAI8957191.1"/>
    <property type="molecule type" value="Genomic_DNA"/>
</dbReference>
<name>A0ABM9I8H6_9GAMM</name>
<dbReference type="SUPFAM" id="SSF64307">
    <property type="entry name" value="SirA-like"/>
    <property type="match status" value="1"/>
</dbReference>
<dbReference type="PANTHER" id="PTHR33279:SF6">
    <property type="entry name" value="SULFUR CARRIER PROTEIN YEDF-RELATED"/>
    <property type="match status" value="1"/>
</dbReference>
<gene>
    <name evidence="3" type="primary">tusA</name>
    <name evidence="3" type="ORF">MSZNOR_4581</name>
</gene>
<organism evidence="3 4">
    <name type="scientific">Methylocaldum szegediense</name>
    <dbReference type="NCBI Taxonomy" id="73780"/>
    <lineage>
        <taxon>Bacteria</taxon>
        <taxon>Pseudomonadati</taxon>
        <taxon>Pseudomonadota</taxon>
        <taxon>Gammaproteobacteria</taxon>
        <taxon>Methylococcales</taxon>
        <taxon>Methylococcaceae</taxon>
        <taxon>Methylocaldum</taxon>
    </lineage>
</organism>
<evidence type="ECO:0000256" key="1">
    <source>
        <dbReference type="ARBA" id="ARBA00008984"/>
    </source>
</evidence>
<dbReference type="Proteomes" id="UP001162030">
    <property type="component" value="Chromosome"/>
</dbReference>
<dbReference type="Pfam" id="PF01206">
    <property type="entry name" value="TusA"/>
    <property type="match status" value="1"/>
</dbReference>
<dbReference type="RefSeq" id="WP_026609901.1">
    <property type="nucleotide sequence ID" value="NZ_OX458333.1"/>
</dbReference>